<feature type="transmembrane region" description="Helical" evidence="2">
    <location>
        <begin position="486"/>
        <end position="509"/>
    </location>
</feature>
<dbReference type="EMBL" id="QKKF02012754">
    <property type="protein sequence ID" value="RZF43312.1"/>
    <property type="molecule type" value="Genomic_DNA"/>
</dbReference>
<feature type="transmembrane region" description="Helical" evidence="2">
    <location>
        <begin position="264"/>
        <end position="291"/>
    </location>
</feature>
<organism evidence="3 4">
    <name type="scientific">Laodelphax striatellus</name>
    <name type="common">Small brown planthopper</name>
    <name type="synonym">Delphax striatella</name>
    <dbReference type="NCBI Taxonomy" id="195883"/>
    <lineage>
        <taxon>Eukaryota</taxon>
        <taxon>Metazoa</taxon>
        <taxon>Ecdysozoa</taxon>
        <taxon>Arthropoda</taxon>
        <taxon>Hexapoda</taxon>
        <taxon>Insecta</taxon>
        <taxon>Pterygota</taxon>
        <taxon>Neoptera</taxon>
        <taxon>Paraneoptera</taxon>
        <taxon>Hemiptera</taxon>
        <taxon>Auchenorrhyncha</taxon>
        <taxon>Fulgoroidea</taxon>
        <taxon>Delphacidae</taxon>
        <taxon>Criomorphinae</taxon>
        <taxon>Laodelphax</taxon>
    </lineage>
</organism>
<feature type="transmembrane region" description="Helical" evidence="2">
    <location>
        <begin position="45"/>
        <end position="66"/>
    </location>
</feature>
<name>A0A482XCC0_LAOST</name>
<evidence type="ECO:0008006" key="5">
    <source>
        <dbReference type="Google" id="ProtNLM"/>
    </source>
</evidence>
<dbReference type="STRING" id="195883.A0A482XCC0"/>
<keyword evidence="2" id="KW-1133">Transmembrane helix</keyword>
<protein>
    <recommendedName>
        <fullName evidence="5">SLC26A/SulP transporter domain-containing protein</fullName>
    </recommendedName>
</protein>
<keyword evidence="2" id="KW-0812">Transmembrane</keyword>
<evidence type="ECO:0000313" key="4">
    <source>
        <dbReference type="Proteomes" id="UP000291343"/>
    </source>
</evidence>
<reference evidence="3 4" key="1">
    <citation type="journal article" date="2017" name="Gigascience">
        <title>Genome sequence of the small brown planthopper, Laodelphax striatellus.</title>
        <authorList>
            <person name="Zhu J."/>
            <person name="Jiang F."/>
            <person name="Wang X."/>
            <person name="Yang P."/>
            <person name="Bao Y."/>
            <person name="Zhao W."/>
            <person name="Wang W."/>
            <person name="Lu H."/>
            <person name="Wang Q."/>
            <person name="Cui N."/>
            <person name="Li J."/>
            <person name="Chen X."/>
            <person name="Luo L."/>
            <person name="Yu J."/>
            <person name="Kang L."/>
            <person name="Cui F."/>
        </authorList>
    </citation>
    <scope>NUCLEOTIDE SEQUENCE [LARGE SCALE GENOMIC DNA]</scope>
    <source>
        <strain evidence="3">Lst14</strain>
    </source>
</reference>
<feature type="transmembrane region" description="Helical" evidence="2">
    <location>
        <begin position="371"/>
        <end position="392"/>
    </location>
</feature>
<gene>
    <name evidence="3" type="ORF">LSTR_LSTR001573</name>
</gene>
<dbReference type="InParanoid" id="A0A482XCC0"/>
<dbReference type="PANTHER" id="PTHR11119">
    <property type="entry name" value="XANTHINE-URACIL / VITAMIN C PERMEASE FAMILY MEMBER"/>
    <property type="match status" value="1"/>
</dbReference>
<evidence type="ECO:0000256" key="2">
    <source>
        <dbReference type="SAM" id="Phobius"/>
    </source>
</evidence>
<comment type="caution">
    <text evidence="3">The sequence shown here is derived from an EMBL/GenBank/DDBJ whole genome shotgun (WGS) entry which is preliminary data.</text>
</comment>
<dbReference type="SMR" id="A0A482XCC0"/>
<feature type="transmembrane region" description="Helical" evidence="2">
    <location>
        <begin position="86"/>
        <end position="104"/>
    </location>
</feature>
<evidence type="ECO:0000313" key="3">
    <source>
        <dbReference type="EMBL" id="RZF43312.1"/>
    </source>
</evidence>
<accession>A0A482XCC0</accession>
<dbReference type="Proteomes" id="UP000291343">
    <property type="component" value="Unassembled WGS sequence"/>
</dbReference>
<proteinExistence type="inferred from homology"/>
<feature type="transmembrane region" description="Helical" evidence="2">
    <location>
        <begin position="430"/>
        <end position="450"/>
    </location>
</feature>
<dbReference type="OrthoDB" id="10392847at2759"/>
<keyword evidence="2" id="KW-0472">Membrane</keyword>
<evidence type="ECO:0000256" key="1">
    <source>
        <dbReference type="ARBA" id="ARBA00008821"/>
    </source>
</evidence>
<comment type="similarity">
    <text evidence="1">Belongs to the nucleobase:cation symporter-2 (NCS2) (TC 2.A.40) family.</text>
</comment>
<feature type="transmembrane region" description="Helical" evidence="2">
    <location>
        <begin position="222"/>
        <end position="243"/>
    </location>
</feature>
<feature type="transmembrane region" description="Helical" evidence="2">
    <location>
        <begin position="157"/>
        <end position="176"/>
    </location>
</feature>
<sequence>MDNVHIMQFDKMQSSLEIIKTINDNSEVKKMEYRSSDEVKASSSFVLSLLLGLQAITVLLLPLVYVAKNLMDLLCILPDDPVRIQVVSLMIMVTGISTLLFNTFEKRLHVLFSPSVRYYKIVSNSLSLHRACPGSGDLFAMGFTKRSFEWKSRMNTVQSGLIFTHLLTALAGLTGLCRVIDSVLSNDLVLIPATFAVGISQVEDLFALRTYASNESLESSNSVVVIVIMTIIPLVIASFKFGAVKFRVPSYSLKEGLGTREYKLFQLFAIFISPFYSVFFYPGLCALIYGLKSYESGHPFPEQDDAGSHFLLHMPFKFGWPKLDYGMMINLLPDVFINTVTSIIIFRVTCFTCGEKTLTKTVTNGVLGESLINLILAGFGLSSNVSAFNIGLGKLTGIMHQRMLQLCGLSLLLIAIHPPTLLALSKTSVFHLQAIHFITSMLVSVTGLSMIQGMRHLSNRDFTVIGSSIFSSFFLPNIILTSGSSLLFPVLLKLLSSSVVVAIFTAVIADRILEGRKADDENDGQHRNNHLSFSEELFSLCF</sequence>
<dbReference type="AlphaFoldDB" id="A0A482XCC0"/>
<feature type="transmembrane region" description="Helical" evidence="2">
    <location>
        <begin position="462"/>
        <end position="480"/>
    </location>
</feature>
<keyword evidence="4" id="KW-1185">Reference proteome</keyword>